<dbReference type="OrthoDB" id="9874222at2"/>
<keyword evidence="1" id="KW-1133">Transmembrane helix</keyword>
<dbReference type="RefSeq" id="WP_037286043.1">
    <property type="nucleotide sequence ID" value="NZ_JEOB01000002.1"/>
</dbReference>
<sequence>MIQNRNTSSDILRENYKKDRRKPMPLRTHTKLNAVTAMFAGSLFFWSMVSSEVINGKENPADIVIFAVLGLGMFISGFIWCMNLASYKMEPDDEMSEQLRGKANGMAFLVWFSLALSVFLLLEHFHPGATSAIMKFSNSYMLIISGILTYDSIRHFLFLMMDKDDKSSEKEE</sequence>
<feature type="transmembrane region" description="Helical" evidence="1">
    <location>
        <begin position="142"/>
        <end position="161"/>
    </location>
</feature>
<dbReference type="AlphaFoldDB" id="A0A011VXX2"/>
<keyword evidence="1" id="KW-0472">Membrane</keyword>
<dbReference type="Proteomes" id="UP000021369">
    <property type="component" value="Unassembled WGS sequence"/>
</dbReference>
<dbReference type="EMBL" id="JEOB01000002">
    <property type="protein sequence ID" value="EXM40116.1"/>
    <property type="molecule type" value="Genomic_DNA"/>
</dbReference>
<reference evidence="2 3" key="1">
    <citation type="submission" date="2013-06" db="EMBL/GenBank/DDBJ databases">
        <title>Rumen cellulosomics: divergent fiber-degrading strategies revealed by comparative genome-wide analysis of six Ruminococcal strains.</title>
        <authorList>
            <person name="Dassa B."/>
            <person name="Borovok I."/>
            <person name="Lamed R."/>
            <person name="Flint H."/>
            <person name="Yeoman C.J."/>
            <person name="White B."/>
            <person name="Bayer E.A."/>
        </authorList>
    </citation>
    <scope>NUCLEOTIDE SEQUENCE [LARGE SCALE GENOMIC DNA]</scope>
    <source>
        <strain evidence="2 3">SY3</strain>
    </source>
</reference>
<feature type="transmembrane region" description="Helical" evidence="1">
    <location>
        <begin position="103"/>
        <end position="122"/>
    </location>
</feature>
<protein>
    <submittedName>
        <fullName evidence="2">Uncharacterized protein</fullName>
    </submittedName>
</protein>
<evidence type="ECO:0000313" key="2">
    <source>
        <dbReference type="EMBL" id="EXM40116.1"/>
    </source>
</evidence>
<feature type="transmembrane region" description="Helical" evidence="1">
    <location>
        <begin position="61"/>
        <end position="82"/>
    </location>
</feature>
<feature type="transmembrane region" description="Helical" evidence="1">
    <location>
        <begin position="30"/>
        <end position="49"/>
    </location>
</feature>
<accession>A0A011VXX2</accession>
<name>A0A011VXX2_RUMAL</name>
<comment type="caution">
    <text evidence="2">The sequence shown here is derived from an EMBL/GenBank/DDBJ whole genome shotgun (WGS) entry which is preliminary data.</text>
</comment>
<organism evidence="2 3">
    <name type="scientific">Ruminococcus albus SY3</name>
    <dbReference type="NCBI Taxonomy" id="1341156"/>
    <lineage>
        <taxon>Bacteria</taxon>
        <taxon>Bacillati</taxon>
        <taxon>Bacillota</taxon>
        <taxon>Clostridia</taxon>
        <taxon>Eubacteriales</taxon>
        <taxon>Oscillospiraceae</taxon>
        <taxon>Ruminococcus</taxon>
    </lineage>
</organism>
<evidence type="ECO:0000256" key="1">
    <source>
        <dbReference type="SAM" id="Phobius"/>
    </source>
</evidence>
<proteinExistence type="predicted"/>
<keyword evidence="3" id="KW-1185">Reference proteome</keyword>
<gene>
    <name evidence="2" type="ORF">RASY3_05930</name>
</gene>
<keyword evidence="1" id="KW-0812">Transmembrane</keyword>
<evidence type="ECO:0000313" key="3">
    <source>
        <dbReference type="Proteomes" id="UP000021369"/>
    </source>
</evidence>
<dbReference type="PATRIC" id="fig|1341156.4.peg.1602"/>